<name>A0ABN7NHU5_TIMPD</name>
<dbReference type="EMBL" id="CAJPIN010000055">
    <property type="protein sequence ID" value="CAG2052968.1"/>
    <property type="molecule type" value="Genomic_DNA"/>
</dbReference>
<gene>
    <name evidence="1" type="ORF">TPAB3V08_LOCUS66</name>
</gene>
<sequence>MWKNLIPCLHLRSHLANRQMVSLSMRHSWSVPSAAAWPSWDGTLTTRNWRKETSTRSPRKCLACVDSQSKTVLWKIVESTRAELKNKVIKHQQMLLSLNILTSS</sequence>
<keyword evidence="2" id="KW-1185">Reference proteome</keyword>
<evidence type="ECO:0000313" key="2">
    <source>
        <dbReference type="Proteomes" id="UP001153148"/>
    </source>
</evidence>
<accession>A0ABN7NHU5</accession>
<protein>
    <submittedName>
        <fullName evidence="1">Uncharacterized protein</fullName>
    </submittedName>
</protein>
<dbReference type="Proteomes" id="UP001153148">
    <property type="component" value="Unassembled WGS sequence"/>
</dbReference>
<proteinExistence type="predicted"/>
<comment type="caution">
    <text evidence="1">The sequence shown here is derived from an EMBL/GenBank/DDBJ whole genome shotgun (WGS) entry which is preliminary data.</text>
</comment>
<organism evidence="1 2">
    <name type="scientific">Timema podura</name>
    <name type="common">Walking stick</name>
    <dbReference type="NCBI Taxonomy" id="61482"/>
    <lineage>
        <taxon>Eukaryota</taxon>
        <taxon>Metazoa</taxon>
        <taxon>Ecdysozoa</taxon>
        <taxon>Arthropoda</taxon>
        <taxon>Hexapoda</taxon>
        <taxon>Insecta</taxon>
        <taxon>Pterygota</taxon>
        <taxon>Neoptera</taxon>
        <taxon>Polyneoptera</taxon>
        <taxon>Phasmatodea</taxon>
        <taxon>Timematodea</taxon>
        <taxon>Timematoidea</taxon>
        <taxon>Timematidae</taxon>
        <taxon>Timema</taxon>
    </lineage>
</organism>
<evidence type="ECO:0000313" key="1">
    <source>
        <dbReference type="EMBL" id="CAG2052968.1"/>
    </source>
</evidence>
<reference evidence="1" key="1">
    <citation type="submission" date="2021-03" db="EMBL/GenBank/DDBJ databases">
        <authorList>
            <person name="Tran Van P."/>
        </authorList>
    </citation>
    <scope>NUCLEOTIDE SEQUENCE</scope>
</reference>